<organism evidence="4 5">
    <name type="scientific">Marchantia polymorpha subsp. ruderalis</name>
    <dbReference type="NCBI Taxonomy" id="1480154"/>
    <lineage>
        <taxon>Eukaryota</taxon>
        <taxon>Viridiplantae</taxon>
        <taxon>Streptophyta</taxon>
        <taxon>Embryophyta</taxon>
        <taxon>Marchantiophyta</taxon>
        <taxon>Marchantiopsida</taxon>
        <taxon>Marchantiidae</taxon>
        <taxon>Marchantiales</taxon>
        <taxon>Marchantiaceae</taxon>
        <taxon>Marchantia</taxon>
    </lineage>
</organism>
<feature type="repeat" description="TPR" evidence="1">
    <location>
        <begin position="155"/>
        <end position="188"/>
    </location>
</feature>
<accession>A0A176W2N5</accession>
<feature type="compositionally biased region" description="Polar residues" evidence="2">
    <location>
        <begin position="332"/>
        <end position="351"/>
    </location>
</feature>
<dbReference type="SMART" id="SM00028">
    <property type="entry name" value="TPR"/>
    <property type="match status" value="1"/>
</dbReference>
<reference evidence="4" key="1">
    <citation type="submission" date="2016-03" db="EMBL/GenBank/DDBJ databases">
        <title>Mechanisms controlling the formation of the plant cell surface in tip-growing cells are functionally conserved among land plants.</title>
        <authorList>
            <person name="Honkanen S."/>
            <person name="Jones V.A."/>
            <person name="Morieri G."/>
            <person name="Champion C."/>
            <person name="Hetherington A.J."/>
            <person name="Kelly S."/>
            <person name="Saint-Marcoux D."/>
            <person name="Proust H."/>
            <person name="Prescott H."/>
            <person name="Dolan L."/>
        </authorList>
    </citation>
    <scope>NUCLEOTIDE SEQUENCE [LARGE SCALE GENOMIC DNA]</scope>
    <source>
        <tissue evidence="4">Whole gametophyte</tissue>
    </source>
</reference>
<dbReference type="EMBL" id="LVLJ01002167">
    <property type="protein sequence ID" value="OAE26466.1"/>
    <property type="molecule type" value="Genomic_DNA"/>
</dbReference>
<feature type="compositionally biased region" description="Low complexity" evidence="2">
    <location>
        <begin position="352"/>
        <end position="366"/>
    </location>
</feature>
<keyword evidence="1" id="KW-0802">TPR repeat</keyword>
<feature type="compositionally biased region" description="Polar residues" evidence="2">
    <location>
        <begin position="369"/>
        <end position="384"/>
    </location>
</feature>
<dbReference type="AlphaFoldDB" id="A0A176W2N5"/>
<dbReference type="PROSITE" id="PS50005">
    <property type="entry name" value="TPR"/>
    <property type="match status" value="1"/>
</dbReference>
<keyword evidence="5" id="KW-1185">Reference proteome</keyword>
<dbReference type="PANTHER" id="PTHR48313">
    <property type="entry name" value="TPR_REGION DOMAIN-CONTAINING PROTEIN"/>
    <property type="match status" value="1"/>
</dbReference>
<keyword evidence="3" id="KW-0812">Transmembrane</keyword>
<protein>
    <submittedName>
        <fullName evidence="4">Uncharacterized protein</fullName>
    </submittedName>
</protein>
<dbReference type="Pfam" id="PF13181">
    <property type="entry name" value="TPR_8"/>
    <property type="match status" value="1"/>
</dbReference>
<dbReference type="InterPro" id="IPR019734">
    <property type="entry name" value="TPR_rpt"/>
</dbReference>
<dbReference type="Gene3D" id="1.25.40.10">
    <property type="entry name" value="Tetratricopeptide repeat domain"/>
    <property type="match status" value="1"/>
</dbReference>
<gene>
    <name evidence="4" type="ORF">AXG93_815s1280</name>
</gene>
<evidence type="ECO:0000256" key="2">
    <source>
        <dbReference type="SAM" id="MobiDB-lite"/>
    </source>
</evidence>
<evidence type="ECO:0000256" key="3">
    <source>
        <dbReference type="SAM" id="Phobius"/>
    </source>
</evidence>
<feature type="region of interest" description="Disordered" evidence="2">
    <location>
        <begin position="226"/>
        <end position="263"/>
    </location>
</feature>
<feature type="compositionally biased region" description="Low complexity" evidence="2">
    <location>
        <begin position="229"/>
        <end position="243"/>
    </location>
</feature>
<keyword evidence="3" id="KW-0472">Membrane</keyword>
<comment type="caution">
    <text evidence="4">The sequence shown here is derived from an EMBL/GenBank/DDBJ whole genome shotgun (WGS) entry which is preliminary data.</text>
</comment>
<proteinExistence type="predicted"/>
<dbReference type="PANTHER" id="PTHR48313:SF1">
    <property type="entry name" value="OUTER ENVELOPE PROTEIN 61"/>
    <property type="match status" value="1"/>
</dbReference>
<feature type="transmembrane region" description="Helical" evidence="3">
    <location>
        <begin position="490"/>
        <end position="509"/>
    </location>
</feature>
<evidence type="ECO:0000313" key="4">
    <source>
        <dbReference type="EMBL" id="OAE26466.1"/>
    </source>
</evidence>
<evidence type="ECO:0000256" key="1">
    <source>
        <dbReference type="PROSITE-ProRule" id="PRU00339"/>
    </source>
</evidence>
<dbReference type="SUPFAM" id="SSF48452">
    <property type="entry name" value="TPR-like"/>
    <property type="match status" value="1"/>
</dbReference>
<feature type="region of interest" description="Disordered" evidence="2">
    <location>
        <begin position="332"/>
        <end position="393"/>
    </location>
</feature>
<dbReference type="Proteomes" id="UP000077202">
    <property type="component" value="Unassembled WGS sequence"/>
</dbReference>
<dbReference type="InterPro" id="IPR011990">
    <property type="entry name" value="TPR-like_helical_dom_sf"/>
</dbReference>
<sequence>MMNNPELLRMASEGMKNIRPQDLRMAAEQMKNVPPEQIADISSRMANASPEEIAAMRARTEAQRSYEYQGALNLKRQGNWLHGSGKYTEAAEKYLRAKNNLTGIFMPEAQSLQLQCSLNLMSCYLKTKQYQEVIDEGTEVEDFVDQILKGDARNLKALYRRGQAYKELGNLKLAVTDLRTAAQLSPDDETIAEVLRQAREDLEKEGGQEEILTDGPIIEEITEDEAEMFSSSTQDSSRSFPTSDRNAEHSSTGANGRLPVPNEHVMGESLNTIAQNPEMLRSMQSMMSTLDPESIAAMSGGGMTPDMAKMAADMMKNMSPDDLERMVGLASQFQAPNGGPTRTESTGGTRQSNTTPSSTSSSSPASGLVTGNVTSTSMNHRSGGTSPGAGMPSMADFSPEMQEQMRNQMKDPAMKQMMASMVKSMSPETMASMSQQMGIKLSPEEAAQAQQAMANLSPDDLDKIMRWAERAQKVTDKARKAKDWMLGKPGLVLAIVMLLIAIFLHRLGYIGS</sequence>
<name>A0A176W2N5_MARPO</name>
<keyword evidence="3" id="KW-1133">Transmembrane helix</keyword>
<evidence type="ECO:0000313" key="5">
    <source>
        <dbReference type="Proteomes" id="UP000077202"/>
    </source>
</evidence>